<dbReference type="AlphaFoldDB" id="A0AAG5CSQ5"/>
<accession>A0AAG5CSQ5</accession>
<dbReference type="Proteomes" id="UP000075880">
    <property type="component" value="Unassembled WGS sequence"/>
</dbReference>
<keyword evidence="2" id="KW-1185">Reference proteome</keyword>
<proteinExistence type="predicted"/>
<name>A0AAG5CSQ5_ANOAO</name>
<dbReference type="EnsemblMetazoa" id="ENSAATROPT001949">
    <property type="protein sequence ID" value="ENSAATROPP001871"/>
    <property type="gene ID" value="ENSAATROPG001528"/>
</dbReference>
<organism evidence="1 2">
    <name type="scientific">Anopheles atroparvus</name>
    <name type="common">European mosquito</name>
    <dbReference type="NCBI Taxonomy" id="41427"/>
    <lineage>
        <taxon>Eukaryota</taxon>
        <taxon>Metazoa</taxon>
        <taxon>Ecdysozoa</taxon>
        <taxon>Arthropoda</taxon>
        <taxon>Hexapoda</taxon>
        <taxon>Insecta</taxon>
        <taxon>Pterygota</taxon>
        <taxon>Neoptera</taxon>
        <taxon>Endopterygota</taxon>
        <taxon>Diptera</taxon>
        <taxon>Nematocera</taxon>
        <taxon>Culicoidea</taxon>
        <taxon>Culicidae</taxon>
        <taxon>Anophelinae</taxon>
        <taxon>Anopheles</taxon>
    </lineage>
</organism>
<protein>
    <submittedName>
        <fullName evidence="1">Uncharacterized protein</fullName>
    </submittedName>
</protein>
<evidence type="ECO:0000313" key="2">
    <source>
        <dbReference type="Proteomes" id="UP000075880"/>
    </source>
</evidence>
<sequence length="47" mass="5067">MYKHLSNSQQVSAQSMSLAVCLLDPSLPERDDRVRLTIGGSSISTSS</sequence>
<reference evidence="1" key="1">
    <citation type="submission" date="2024-04" db="UniProtKB">
        <authorList>
            <consortium name="EnsemblMetazoa"/>
        </authorList>
    </citation>
    <scope>IDENTIFICATION</scope>
    <source>
        <strain evidence="1">EBRO</strain>
    </source>
</reference>
<evidence type="ECO:0000313" key="1">
    <source>
        <dbReference type="EnsemblMetazoa" id="ENSAATROPP001871"/>
    </source>
</evidence>